<evidence type="ECO:0000256" key="2">
    <source>
        <dbReference type="ARBA" id="ARBA00010878"/>
    </source>
</evidence>
<dbReference type="GO" id="GO:0005730">
    <property type="term" value="C:nucleolus"/>
    <property type="evidence" value="ECO:0007669"/>
    <property type="project" value="UniProtKB-SubCell"/>
</dbReference>
<feature type="region of interest" description="Disordered" evidence="4">
    <location>
        <begin position="1"/>
        <end position="39"/>
    </location>
</feature>
<feature type="compositionally biased region" description="Basic residues" evidence="4">
    <location>
        <begin position="20"/>
        <end position="29"/>
    </location>
</feature>
<dbReference type="InterPro" id="IPR008999">
    <property type="entry name" value="Actin-crosslinking"/>
</dbReference>
<feature type="compositionally biased region" description="Basic and acidic residues" evidence="4">
    <location>
        <begin position="30"/>
        <end position="39"/>
    </location>
</feature>
<dbReference type="SUPFAM" id="SSF50405">
    <property type="entry name" value="Actin-crosslinking proteins"/>
    <property type="match status" value="1"/>
</dbReference>
<proteinExistence type="inferred from homology"/>
<dbReference type="Gene3D" id="2.80.10.50">
    <property type="match status" value="1"/>
</dbReference>
<accession>A0A7D9HF84</accession>
<dbReference type="GO" id="GO:0055120">
    <property type="term" value="C:striated muscle dense body"/>
    <property type="evidence" value="ECO:0007669"/>
    <property type="project" value="TreeGrafter"/>
</dbReference>
<reference evidence="5" key="1">
    <citation type="submission" date="2020-04" db="EMBL/GenBank/DDBJ databases">
        <authorList>
            <person name="Alioto T."/>
            <person name="Alioto T."/>
            <person name="Gomez Garrido J."/>
        </authorList>
    </citation>
    <scope>NUCLEOTIDE SEQUENCE</scope>
    <source>
        <strain evidence="5">A484AB</strain>
    </source>
</reference>
<gene>
    <name evidence="5" type="ORF">PACLA_8A039681</name>
</gene>
<name>A0A7D9HF84_PARCT</name>
<dbReference type="PANTHER" id="PTHR12928:SF0">
    <property type="entry name" value="FSHD REGION GENE 1"/>
    <property type="match status" value="1"/>
</dbReference>
<keyword evidence="3" id="KW-0539">Nucleus</keyword>
<keyword evidence="6" id="KW-1185">Reference proteome</keyword>
<evidence type="ECO:0000313" key="6">
    <source>
        <dbReference type="Proteomes" id="UP001152795"/>
    </source>
</evidence>
<comment type="similarity">
    <text evidence="2">Belongs to the FRG1 family.</text>
</comment>
<dbReference type="AlphaFoldDB" id="A0A7D9HF84"/>
<evidence type="ECO:0000256" key="4">
    <source>
        <dbReference type="SAM" id="MobiDB-lite"/>
    </source>
</evidence>
<dbReference type="OrthoDB" id="5539371at2759"/>
<comment type="caution">
    <text evidence="5">The sequence shown here is derived from an EMBL/GenBank/DDBJ whole genome shotgun (WGS) entry which is preliminary data.</text>
</comment>
<dbReference type="EMBL" id="CACRXK020000622">
    <property type="protein sequence ID" value="CAB3983512.1"/>
    <property type="molecule type" value="Genomic_DNA"/>
</dbReference>
<evidence type="ECO:0000313" key="5">
    <source>
        <dbReference type="EMBL" id="CAB3983512.1"/>
    </source>
</evidence>
<dbReference type="GO" id="GO:0071013">
    <property type="term" value="C:catalytic step 2 spliceosome"/>
    <property type="evidence" value="ECO:0007669"/>
    <property type="project" value="TreeGrafter"/>
</dbReference>
<dbReference type="Pfam" id="PF06229">
    <property type="entry name" value="FRG1"/>
    <property type="match status" value="1"/>
</dbReference>
<dbReference type="CDD" id="cd23338">
    <property type="entry name" value="beta-trefoil_FSCN_FRG1"/>
    <property type="match status" value="1"/>
</dbReference>
<dbReference type="PANTHER" id="PTHR12928">
    <property type="entry name" value="FRG1 PROTEIN"/>
    <property type="match status" value="1"/>
</dbReference>
<dbReference type="GO" id="GO:0051015">
    <property type="term" value="F:actin filament binding"/>
    <property type="evidence" value="ECO:0007669"/>
    <property type="project" value="TreeGrafter"/>
</dbReference>
<organism evidence="5 6">
    <name type="scientific">Paramuricea clavata</name>
    <name type="common">Red gorgonian</name>
    <name type="synonym">Violescent sea-whip</name>
    <dbReference type="NCBI Taxonomy" id="317549"/>
    <lineage>
        <taxon>Eukaryota</taxon>
        <taxon>Metazoa</taxon>
        <taxon>Cnidaria</taxon>
        <taxon>Anthozoa</taxon>
        <taxon>Octocorallia</taxon>
        <taxon>Malacalcyonacea</taxon>
        <taxon>Plexauridae</taxon>
        <taxon>Paramuricea</taxon>
    </lineage>
</organism>
<comment type="subcellular location">
    <subcellularLocation>
        <location evidence="1">Nucleus</location>
        <location evidence="1">Nucleolus</location>
    </subcellularLocation>
</comment>
<evidence type="ECO:0000256" key="3">
    <source>
        <dbReference type="ARBA" id="ARBA00023242"/>
    </source>
</evidence>
<sequence>MSAYQQVKSGKLKLKGEKSLKKHKSRKRKRENDMDKPEDMDALRHGGWWKLTSYHSLGSSVALQSCSSQTYIEATDTGSYIMGELRDSVNSPAPVEVFTAVKTSQNKIALKSGYGRYLSVDIMGDISGTAEAIGQQQQIELVFEEDKVALQTYNGCFILITDKGELKATQKTATENAQFYLRTDAARFTEEKSVLPEDVQDMKSCELSYVKKFQSFQDRKLRINSETVGDLKKAKKQGNIREKLLDRREKMKADRYCK</sequence>
<dbReference type="Proteomes" id="UP001152795">
    <property type="component" value="Unassembled WGS sequence"/>
</dbReference>
<protein>
    <submittedName>
        <fullName evidence="5">FRG1-like</fullName>
    </submittedName>
</protein>
<dbReference type="InterPro" id="IPR010414">
    <property type="entry name" value="FRG1"/>
</dbReference>
<evidence type="ECO:0000256" key="1">
    <source>
        <dbReference type="ARBA" id="ARBA00004604"/>
    </source>
</evidence>